<name>A0ABR7B1Q5_9PSED</name>
<dbReference type="Proteomes" id="UP000651852">
    <property type="component" value="Unassembled WGS sequence"/>
</dbReference>
<feature type="transmembrane region" description="Helical" evidence="1">
    <location>
        <begin position="198"/>
        <end position="218"/>
    </location>
</feature>
<dbReference type="EMBL" id="JACONW010000067">
    <property type="protein sequence ID" value="MBC3951067.1"/>
    <property type="molecule type" value="Genomic_DNA"/>
</dbReference>
<evidence type="ECO:0000256" key="1">
    <source>
        <dbReference type="SAM" id="Phobius"/>
    </source>
</evidence>
<keyword evidence="1" id="KW-0812">Transmembrane</keyword>
<feature type="transmembrane region" description="Helical" evidence="1">
    <location>
        <begin position="20"/>
        <end position="43"/>
    </location>
</feature>
<accession>A0ABR7B1Q5</accession>
<feature type="transmembrane region" description="Helical" evidence="1">
    <location>
        <begin position="84"/>
        <end position="103"/>
    </location>
</feature>
<protein>
    <submittedName>
        <fullName evidence="2">Uncharacterized protein</fullName>
    </submittedName>
</protein>
<gene>
    <name evidence="2" type="ORF">H8S59_14975</name>
</gene>
<feature type="transmembrane region" description="Helical" evidence="1">
    <location>
        <begin position="124"/>
        <end position="143"/>
    </location>
</feature>
<proteinExistence type="predicted"/>
<evidence type="ECO:0000313" key="3">
    <source>
        <dbReference type="Proteomes" id="UP000651852"/>
    </source>
</evidence>
<feature type="transmembrane region" description="Helical" evidence="1">
    <location>
        <begin position="55"/>
        <end position="78"/>
    </location>
</feature>
<keyword evidence="1" id="KW-1133">Transmembrane helix</keyword>
<organism evidence="2 3">
    <name type="scientific">Pseudomonas folii</name>
    <dbReference type="NCBI Taxonomy" id="2762593"/>
    <lineage>
        <taxon>Bacteria</taxon>
        <taxon>Pseudomonadati</taxon>
        <taxon>Pseudomonadota</taxon>
        <taxon>Gammaproteobacteria</taxon>
        <taxon>Pseudomonadales</taxon>
        <taxon>Pseudomonadaceae</taxon>
        <taxon>Pseudomonas</taxon>
    </lineage>
</organism>
<feature type="transmembrane region" description="Helical" evidence="1">
    <location>
        <begin position="155"/>
        <end position="177"/>
    </location>
</feature>
<sequence length="277" mass="32058">MLKQILTQAKLPKDKTTIASAIKALLAFFSLGTVHYIGFLMEVPFEIVSIASLKFLTNFIATFTFYLTFCYMVTKVFSFAISQLYYSVLAPLAALTFSASKKFPGWLKKPARRMHRETNMVEKLIYWTFFFIIFSFMLNFSYLKFDYSTVGKMTWMWASGITLAAILKCGILIRPTTQIQRILDKKRVTLRRSLMRDYSYLLAGSAVALSFYTGMLRFDKIMTEDVIDFKNEQYQGQAHVLLSTDDAYLLIESSFKKQTFLYLTSTVMMRLPTDHNK</sequence>
<dbReference type="RefSeq" id="WP_187521908.1">
    <property type="nucleotide sequence ID" value="NZ_JACONW010000067.1"/>
</dbReference>
<evidence type="ECO:0000313" key="2">
    <source>
        <dbReference type="EMBL" id="MBC3951067.1"/>
    </source>
</evidence>
<reference evidence="2 3" key="1">
    <citation type="submission" date="2020-08" db="EMBL/GenBank/DDBJ databases">
        <title>Putative novel bacterial strains isolated from necrotic wheat leaf tissues caused by Xanthomonas translucens.</title>
        <authorList>
            <person name="Tambong J.T."/>
        </authorList>
    </citation>
    <scope>NUCLEOTIDE SEQUENCE [LARGE SCALE GENOMIC DNA]</scope>
    <source>
        <strain evidence="2 3">DOAB 1069</strain>
    </source>
</reference>
<comment type="caution">
    <text evidence="2">The sequence shown here is derived from an EMBL/GenBank/DDBJ whole genome shotgun (WGS) entry which is preliminary data.</text>
</comment>
<keyword evidence="3" id="KW-1185">Reference proteome</keyword>
<keyword evidence="1" id="KW-0472">Membrane</keyword>